<evidence type="ECO:0000256" key="1">
    <source>
        <dbReference type="SAM" id="MobiDB-lite"/>
    </source>
</evidence>
<dbReference type="InterPro" id="IPR009731">
    <property type="entry name" value="P-like"/>
</dbReference>
<dbReference type="Pfam" id="PF06992">
    <property type="entry name" value="Phage_lambda_P"/>
    <property type="match status" value="1"/>
</dbReference>
<proteinExistence type="predicted"/>
<evidence type="ECO:0000313" key="2">
    <source>
        <dbReference type="EMBL" id="TKB03924.1"/>
    </source>
</evidence>
<gene>
    <name evidence="2" type="ORF">E5672_07495</name>
</gene>
<organism evidence="2 3">
    <name type="scientific">Alteromonas portus</name>
    <dbReference type="NCBI Taxonomy" id="2565549"/>
    <lineage>
        <taxon>Bacteria</taxon>
        <taxon>Pseudomonadati</taxon>
        <taxon>Pseudomonadota</taxon>
        <taxon>Gammaproteobacteria</taxon>
        <taxon>Alteromonadales</taxon>
        <taxon>Alteromonadaceae</taxon>
        <taxon>Alteromonas/Salinimonas group</taxon>
        <taxon>Alteromonas</taxon>
    </lineage>
</organism>
<name>A0A4V5NNJ6_9ALTE</name>
<dbReference type="EMBL" id="SWCO01000003">
    <property type="protein sequence ID" value="TKB03924.1"/>
    <property type="molecule type" value="Genomic_DNA"/>
</dbReference>
<dbReference type="GO" id="GO:0006270">
    <property type="term" value="P:DNA replication initiation"/>
    <property type="evidence" value="ECO:0007669"/>
    <property type="project" value="InterPro"/>
</dbReference>
<protein>
    <submittedName>
        <fullName evidence="2">Uncharacterized protein</fullName>
    </submittedName>
</protein>
<dbReference type="AlphaFoldDB" id="A0A4V5NNJ6"/>
<keyword evidence="3" id="KW-1185">Reference proteome</keyword>
<feature type="compositionally biased region" description="Basic and acidic residues" evidence="1">
    <location>
        <begin position="11"/>
        <end position="22"/>
    </location>
</feature>
<feature type="region of interest" description="Disordered" evidence="1">
    <location>
        <begin position="1"/>
        <end position="25"/>
    </location>
</feature>
<accession>A0A4V5NNJ6</accession>
<dbReference type="Proteomes" id="UP000305471">
    <property type="component" value="Unassembled WGS sequence"/>
</dbReference>
<reference evidence="2 3" key="1">
    <citation type="submission" date="2019-04" db="EMBL/GenBank/DDBJ databases">
        <title>Alteromonas portus sp. nov., an alginate lyase-excreting marine bacterium.</title>
        <authorList>
            <person name="Huang H."/>
            <person name="Mo K."/>
            <person name="Bao S."/>
        </authorList>
    </citation>
    <scope>NUCLEOTIDE SEQUENCE [LARGE SCALE GENOMIC DNA]</scope>
    <source>
        <strain evidence="2 3">HB161718</strain>
    </source>
</reference>
<evidence type="ECO:0000313" key="3">
    <source>
        <dbReference type="Proteomes" id="UP000305471"/>
    </source>
</evidence>
<comment type="caution">
    <text evidence="2">The sequence shown here is derived from an EMBL/GenBank/DDBJ whole genome shotgun (WGS) entry which is preliminary data.</text>
</comment>
<sequence length="245" mass="28325">MQPQPHGETVMNERNEAKESKRSTSLPSRLDTVYQFCLTNLKPVLMEYWPEFVNKYPELDMQQWAIREYAKQMVDEGVSSSRQIQSGIAKACKQQYRPRPTEFAKLCKPTPEELGIPSLREAYDEVIARRGRFKGKDFEFSHRAVELVDERVGHRVYQMRDADFMELFKGEYEYWVSRAMTGDLPAAKKALEYSTPKKPVIDSYVAKHGKPMLGDDLVSQKIKELGMLVSRKRQAHISTPDDKVA</sequence>